<keyword evidence="1" id="KW-1185">Reference proteome</keyword>
<proteinExistence type="predicted"/>
<organism evidence="1 2">
    <name type="scientific">Heterorhabditis bacteriophora</name>
    <name type="common">Entomopathogenic nematode worm</name>
    <dbReference type="NCBI Taxonomy" id="37862"/>
    <lineage>
        <taxon>Eukaryota</taxon>
        <taxon>Metazoa</taxon>
        <taxon>Ecdysozoa</taxon>
        <taxon>Nematoda</taxon>
        <taxon>Chromadorea</taxon>
        <taxon>Rhabditida</taxon>
        <taxon>Rhabditina</taxon>
        <taxon>Rhabditomorpha</taxon>
        <taxon>Strongyloidea</taxon>
        <taxon>Heterorhabditidae</taxon>
        <taxon>Heterorhabditis</taxon>
    </lineage>
</organism>
<dbReference type="AlphaFoldDB" id="A0A1I7XEN4"/>
<sequence length="140" mass="16003">MRVDRYRQLETPLFLSSCMKGLLRTRQRPRAHSMLPLTTSASQDDIGCERVRHIVLKSIAPLLNSRSRTSGKSIRHKYYPISQEETLELLLLLNQVFIPGDLEVDLRTGRLARKVTTRRKFSTLLTITEGITLIPADLDS</sequence>
<dbReference type="WBParaSite" id="Hba_15797">
    <property type="protein sequence ID" value="Hba_15797"/>
    <property type="gene ID" value="Hba_15797"/>
</dbReference>
<name>A0A1I7XEN4_HETBA</name>
<dbReference type="Proteomes" id="UP000095283">
    <property type="component" value="Unplaced"/>
</dbReference>
<reference evidence="2" key="1">
    <citation type="submission" date="2016-11" db="UniProtKB">
        <authorList>
            <consortium name="WormBaseParasite"/>
        </authorList>
    </citation>
    <scope>IDENTIFICATION</scope>
</reference>
<protein>
    <submittedName>
        <fullName evidence="2">Uncharacterized protein</fullName>
    </submittedName>
</protein>
<evidence type="ECO:0000313" key="2">
    <source>
        <dbReference type="WBParaSite" id="Hba_15797"/>
    </source>
</evidence>
<evidence type="ECO:0000313" key="1">
    <source>
        <dbReference type="Proteomes" id="UP000095283"/>
    </source>
</evidence>
<accession>A0A1I7XEN4</accession>